<dbReference type="EMBL" id="LFDV01000002">
    <property type="protein sequence ID" value="KTB48397.1"/>
    <property type="molecule type" value="Genomic_DNA"/>
</dbReference>
<proteinExistence type="predicted"/>
<gene>
    <name evidence="1" type="ORF">DEALK_12430</name>
</gene>
<evidence type="ECO:0000313" key="1">
    <source>
        <dbReference type="EMBL" id="KTB48397.1"/>
    </source>
</evidence>
<protein>
    <submittedName>
        <fullName evidence="1">Uncharacterized protein</fullName>
    </submittedName>
</protein>
<dbReference type="AlphaFoldDB" id="A0A0W0GIK4"/>
<evidence type="ECO:0000313" key="2">
    <source>
        <dbReference type="Proteomes" id="UP000053947"/>
    </source>
</evidence>
<name>A0A0W0GIK4_9CHLR</name>
<dbReference type="RefSeq" id="WP_058439385.1">
    <property type="nucleotide sequence ID" value="NZ_KQ758903.1"/>
</dbReference>
<dbReference type="STRING" id="1217799.DEALK_12430"/>
<dbReference type="Proteomes" id="UP000053947">
    <property type="component" value="Unassembled WGS sequence"/>
</dbReference>
<organism evidence="1 2">
    <name type="scientific">Dehalogenimonas alkenigignens</name>
    <dbReference type="NCBI Taxonomy" id="1217799"/>
    <lineage>
        <taxon>Bacteria</taxon>
        <taxon>Bacillati</taxon>
        <taxon>Chloroflexota</taxon>
        <taxon>Dehalococcoidia</taxon>
        <taxon>Dehalococcoidales</taxon>
        <taxon>Dehalococcoidaceae</taxon>
        <taxon>Dehalogenimonas</taxon>
    </lineage>
</organism>
<accession>A0A0W0GIK4</accession>
<reference evidence="1 2" key="1">
    <citation type="submission" date="2015-06" db="EMBL/GenBank/DDBJ databases">
        <title>Genome sequence of the organohalide-respiring Dehalogenimonas alkenigignens type strain (IP3-3T).</title>
        <authorList>
            <person name="Key T.A."/>
            <person name="Richmond D.P."/>
            <person name="Bowman K.S."/>
            <person name="Cho Y.-J."/>
            <person name="Chun J."/>
            <person name="da Costa M.S."/>
            <person name="Rainey F.A."/>
            <person name="Moe W.M."/>
        </authorList>
    </citation>
    <scope>NUCLEOTIDE SEQUENCE [LARGE SCALE GENOMIC DNA]</scope>
    <source>
        <strain evidence="1 2">IP3-3</strain>
    </source>
</reference>
<sequence length="93" mass="10248">MAIPETGQDEPLDEKMMACRCGECESGRRRGCNSSRLRELVGVLFDEKLPGLYCRRPPKPAKTDAATVAEECLCEGCSLNIGNALFHCNRRTA</sequence>
<comment type="caution">
    <text evidence="1">The sequence shown here is derived from an EMBL/GenBank/DDBJ whole genome shotgun (WGS) entry which is preliminary data.</text>
</comment>
<keyword evidence="2" id="KW-1185">Reference proteome</keyword>